<dbReference type="AlphaFoldDB" id="A0A137PB20"/>
<evidence type="ECO:0000256" key="1">
    <source>
        <dbReference type="SAM" id="MobiDB-lite"/>
    </source>
</evidence>
<feature type="non-terminal residue" evidence="2">
    <location>
        <position position="1"/>
    </location>
</feature>
<name>A0A137PB20_CONC2</name>
<organism evidence="2 3">
    <name type="scientific">Conidiobolus coronatus (strain ATCC 28846 / CBS 209.66 / NRRL 28638)</name>
    <name type="common">Delacroixia coronata</name>
    <dbReference type="NCBI Taxonomy" id="796925"/>
    <lineage>
        <taxon>Eukaryota</taxon>
        <taxon>Fungi</taxon>
        <taxon>Fungi incertae sedis</taxon>
        <taxon>Zoopagomycota</taxon>
        <taxon>Entomophthoromycotina</taxon>
        <taxon>Entomophthoromycetes</taxon>
        <taxon>Entomophthorales</taxon>
        <taxon>Ancylistaceae</taxon>
        <taxon>Conidiobolus</taxon>
    </lineage>
</organism>
<gene>
    <name evidence="2" type="ORF">CONCODRAFT_5024</name>
</gene>
<protein>
    <submittedName>
        <fullName evidence="2">Uncharacterized protein</fullName>
    </submittedName>
</protein>
<evidence type="ECO:0000313" key="2">
    <source>
        <dbReference type="EMBL" id="KXN72186.1"/>
    </source>
</evidence>
<feature type="region of interest" description="Disordered" evidence="1">
    <location>
        <begin position="103"/>
        <end position="181"/>
    </location>
</feature>
<keyword evidence="3" id="KW-1185">Reference proteome</keyword>
<reference evidence="2 3" key="1">
    <citation type="journal article" date="2015" name="Genome Biol. Evol.">
        <title>Phylogenomic analyses indicate that early fungi evolved digesting cell walls of algal ancestors of land plants.</title>
        <authorList>
            <person name="Chang Y."/>
            <person name="Wang S."/>
            <person name="Sekimoto S."/>
            <person name="Aerts A.L."/>
            <person name="Choi C."/>
            <person name="Clum A."/>
            <person name="LaButti K.M."/>
            <person name="Lindquist E.A."/>
            <person name="Yee Ngan C."/>
            <person name="Ohm R.A."/>
            <person name="Salamov A.A."/>
            <person name="Grigoriev I.V."/>
            <person name="Spatafora J.W."/>
            <person name="Berbee M.L."/>
        </authorList>
    </citation>
    <scope>NUCLEOTIDE SEQUENCE [LARGE SCALE GENOMIC DNA]</scope>
    <source>
        <strain evidence="2 3">NRRL 28638</strain>
    </source>
</reference>
<accession>A0A137PB20</accession>
<sequence>QHILHSRGRGLQFNQLLLLIVESKLIDPLKCFNLKDILIYQHHRDQVSEIYYRHKIQGILKIHLRKRRLQKLIDNLHNSQLPQIILEENSQVLSEPVTLKPVEQMDRSDSEESGSNSLSLNIPKLGFPQRRASNPDNSNTSSPDHSPMSFFSGSSDFSQSPNVESLPDPQLEEVSSEMEESRKIWEGIVFKFDYEDTVKYY</sequence>
<dbReference type="Proteomes" id="UP000070444">
    <property type="component" value="Unassembled WGS sequence"/>
</dbReference>
<proteinExistence type="predicted"/>
<feature type="compositionally biased region" description="Low complexity" evidence="1">
    <location>
        <begin position="134"/>
        <end position="160"/>
    </location>
</feature>
<dbReference type="EMBL" id="KQ964458">
    <property type="protein sequence ID" value="KXN72186.1"/>
    <property type="molecule type" value="Genomic_DNA"/>
</dbReference>
<evidence type="ECO:0000313" key="3">
    <source>
        <dbReference type="Proteomes" id="UP000070444"/>
    </source>
</evidence>